<dbReference type="EMBL" id="JBHSSW010000037">
    <property type="protein sequence ID" value="MFC6199479.1"/>
    <property type="molecule type" value="Genomic_DNA"/>
</dbReference>
<dbReference type="Proteomes" id="UP001596303">
    <property type="component" value="Unassembled WGS sequence"/>
</dbReference>
<reference evidence="2" key="1">
    <citation type="journal article" date="2019" name="Int. J. Syst. Evol. Microbiol.">
        <title>The Global Catalogue of Microorganisms (GCM) 10K type strain sequencing project: providing services to taxonomists for standard genome sequencing and annotation.</title>
        <authorList>
            <consortium name="The Broad Institute Genomics Platform"/>
            <consortium name="The Broad Institute Genome Sequencing Center for Infectious Disease"/>
            <person name="Wu L."/>
            <person name="Ma J."/>
        </authorList>
    </citation>
    <scope>NUCLEOTIDE SEQUENCE [LARGE SCALE GENOMIC DNA]</scope>
    <source>
        <strain evidence="2">CGMCC-1.15741</strain>
    </source>
</reference>
<proteinExistence type="predicted"/>
<evidence type="ECO:0000313" key="2">
    <source>
        <dbReference type="Proteomes" id="UP001596303"/>
    </source>
</evidence>
<dbReference type="RefSeq" id="WP_347919589.1">
    <property type="nucleotide sequence ID" value="NZ_JBHSSW010000037.1"/>
</dbReference>
<protein>
    <submittedName>
        <fullName evidence="1">Uncharacterized protein</fullName>
    </submittedName>
</protein>
<gene>
    <name evidence="1" type="ORF">ACFQDM_15450</name>
</gene>
<sequence length="100" mass="11591">MTDEISVGHSVRMRVKNALEKAAYQERRLFDADTQPYTLQERHEAEALHAEIASLVARADTFNRMVIDRLSKEAEDNAEKLEQLRRFRSAGRIKVEFAPF</sequence>
<keyword evidence="2" id="KW-1185">Reference proteome</keyword>
<organism evidence="1 2">
    <name type="scientific">Ponticaulis profundi</name>
    <dbReference type="NCBI Taxonomy" id="2665222"/>
    <lineage>
        <taxon>Bacteria</taxon>
        <taxon>Pseudomonadati</taxon>
        <taxon>Pseudomonadota</taxon>
        <taxon>Alphaproteobacteria</taxon>
        <taxon>Hyphomonadales</taxon>
        <taxon>Hyphomonadaceae</taxon>
        <taxon>Ponticaulis</taxon>
    </lineage>
</organism>
<name>A0ABW1SDH8_9PROT</name>
<evidence type="ECO:0000313" key="1">
    <source>
        <dbReference type="EMBL" id="MFC6199479.1"/>
    </source>
</evidence>
<comment type="caution">
    <text evidence="1">The sequence shown here is derived from an EMBL/GenBank/DDBJ whole genome shotgun (WGS) entry which is preliminary data.</text>
</comment>
<accession>A0ABW1SDH8</accession>